<evidence type="ECO:0000256" key="3">
    <source>
        <dbReference type="ARBA" id="ARBA00012744"/>
    </source>
</evidence>
<proteinExistence type="inferred from homology"/>
<sequence length="552" mass="62183">MVNYKKTTTTTSTTIKTADGATKTTTKTSTVYDRLRTFATPESAIPLDTVNRLMTSPRKQYADANTYAHLLEPQVGPSFKYPADFLWGFATASYQIEGAVAEEGRGRTIWDEFCDTPGKVIDATSGATACDSFHRVTEDVALLKAYGVKAYRFSFAWSRIIPLGGRDDPVNPLGIAYYNRLIDTLLAAGITPFATLYHWDLPLALAERYNGLLNSEEFPKDFERYARVVFQSFGDRVKHWLTFNEPYCSSKLGYGWGNHAPGRTSDRAKNPVGDTSVEPWRAGHSILLAHARAVNVYRTEFQATQGGKIAITLNCDWGEPYSDSEEDKAAAVRYLEFYVAWFADPIFLGDYPESLKKQLGNRLPAFSEEEKALVKGSADFFGLNSYTTRLVENRDAAPELDDLDGNVIQHTAYSNGTPIGPRAESVWLFVVPWGLRKLLNWLDNRYDHPDIFLTENGCSVPNENNLTKEELLNDQFRVNFYKGYLNAVQLAINDGVKIKSYFAWSLLDNFEWADGLQTRFGCTYVDFDTFERIPKASARFVSSHFKAHTIEE</sequence>
<gene>
    <name evidence="8" type="ORF">HK100_011243</name>
</gene>
<protein>
    <recommendedName>
        <fullName evidence="3">beta-glucosidase</fullName>
        <ecNumber evidence="3">3.2.1.21</ecNumber>
    </recommendedName>
</protein>
<dbReference type="SUPFAM" id="SSF51445">
    <property type="entry name" value="(Trans)glycosidases"/>
    <property type="match status" value="1"/>
</dbReference>
<evidence type="ECO:0000256" key="2">
    <source>
        <dbReference type="ARBA" id="ARBA00010838"/>
    </source>
</evidence>
<name>A0AAD5XIG0_9FUNG</name>
<dbReference type="EC" id="3.2.1.21" evidence="3"/>
<dbReference type="EMBL" id="JADGJH010000672">
    <property type="protein sequence ID" value="KAJ3124433.1"/>
    <property type="molecule type" value="Genomic_DNA"/>
</dbReference>
<evidence type="ECO:0000313" key="9">
    <source>
        <dbReference type="Proteomes" id="UP001211907"/>
    </source>
</evidence>
<evidence type="ECO:0000313" key="8">
    <source>
        <dbReference type="EMBL" id="KAJ3124433.1"/>
    </source>
</evidence>
<dbReference type="PANTHER" id="PTHR10353:SF36">
    <property type="entry name" value="LP05116P"/>
    <property type="match status" value="1"/>
</dbReference>
<dbReference type="Proteomes" id="UP001211907">
    <property type="component" value="Unassembled WGS sequence"/>
</dbReference>
<dbReference type="Gene3D" id="3.20.20.80">
    <property type="entry name" value="Glycosidases"/>
    <property type="match status" value="1"/>
</dbReference>
<dbReference type="Pfam" id="PF00232">
    <property type="entry name" value="Glyco_hydro_1"/>
    <property type="match status" value="1"/>
</dbReference>
<comment type="function">
    <text evidence="6">Plays an important role in cellulose degradation. Shows hydrolytic activity against several glycosidic compounds.</text>
</comment>
<comment type="similarity">
    <text evidence="2 7">Belongs to the glycosyl hydrolase 1 family.</text>
</comment>
<comment type="caution">
    <text evidence="8">The sequence shown here is derived from an EMBL/GenBank/DDBJ whole genome shotgun (WGS) entry which is preliminary data.</text>
</comment>
<dbReference type="GO" id="GO:0080079">
    <property type="term" value="F:cellobiose glucosidase activity"/>
    <property type="evidence" value="ECO:0007669"/>
    <property type="project" value="UniProtKB-ARBA"/>
</dbReference>
<evidence type="ECO:0000256" key="4">
    <source>
        <dbReference type="ARBA" id="ARBA00022801"/>
    </source>
</evidence>
<organism evidence="8 9">
    <name type="scientific">Physocladia obscura</name>
    <dbReference type="NCBI Taxonomy" id="109957"/>
    <lineage>
        <taxon>Eukaryota</taxon>
        <taxon>Fungi</taxon>
        <taxon>Fungi incertae sedis</taxon>
        <taxon>Chytridiomycota</taxon>
        <taxon>Chytridiomycota incertae sedis</taxon>
        <taxon>Chytridiomycetes</taxon>
        <taxon>Chytridiales</taxon>
        <taxon>Chytriomycetaceae</taxon>
        <taxon>Physocladia</taxon>
    </lineage>
</organism>
<evidence type="ECO:0000256" key="1">
    <source>
        <dbReference type="ARBA" id="ARBA00000448"/>
    </source>
</evidence>
<accession>A0AAD5XIG0</accession>
<keyword evidence="9" id="KW-1185">Reference proteome</keyword>
<dbReference type="FunFam" id="3.20.20.80:FF:000011">
    <property type="entry name" value="Cytosolic beta-glucosidase"/>
    <property type="match status" value="1"/>
</dbReference>
<keyword evidence="4" id="KW-0378">Hydrolase</keyword>
<dbReference type="AlphaFoldDB" id="A0AAD5XIG0"/>
<dbReference type="PROSITE" id="PS00653">
    <property type="entry name" value="GLYCOSYL_HYDROL_F1_2"/>
    <property type="match status" value="1"/>
</dbReference>
<keyword evidence="5" id="KW-0326">Glycosidase</keyword>
<dbReference type="PRINTS" id="PR00131">
    <property type="entry name" value="GLHYDRLASE1"/>
</dbReference>
<dbReference type="InterPro" id="IPR017853">
    <property type="entry name" value="GH"/>
</dbReference>
<reference evidence="8" key="1">
    <citation type="submission" date="2020-05" db="EMBL/GenBank/DDBJ databases">
        <title>Phylogenomic resolution of chytrid fungi.</title>
        <authorList>
            <person name="Stajich J.E."/>
            <person name="Amses K."/>
            <person name="Simmons R."/>
            <person name="Seto K."/>
            <person name="Myers J."/>
            <person name="Bonds A."/>
            <person name="Quandt C.A."/>
            <person name="Barry K."/>
            <person name="Liu P."/>
            <person name="Grigoriev I."/>
            <person name="Longcore J.E."/>
            <person name="James T.Y."/>
        </authorList>
    </citation>
    <scope>NUCLEOTIDE SEQUENCE</scope>
    <source>
        <strain evidence="8">JEL0513</strain>
    </source>
</reference>
<dbReference type="GO" id="GO:0030245">
    <property type="term" value="P:cellulose catabolic process"/>
    <property type="evidence" value="ECO:0007669"/>
    <property type="project" value="UniProtKB-ARBA"/>
</dbReference>
<comment type="catalytic activity">
    <reaction evidence="1">
        <text>Hydrolysis of terminal, non-reducing beta-D-glucosyl residues with release of beta-D-glucose.</text>
        <dbReference type="EC" id="3.2.1.21"/>
    </reaction>
</comment>
<evidence type="ECO:0000256" key="7">
    <source>
        <dbReference type="RuleBase" id="RU003690"/>
    </source>
</evidence>
<dbReference type="InterPro" id="IPR001360">
    <property type="entry name" value="Glyco_hydro_1"/>
</dbReference>
<dbReference type="InterPro" id="IPR033132">
    <property type="entry name" value="GH_1_N_CS"/>
</dbReference>
<dbReference type="PANTHER" id="PTHR10353">
    <property type="entry name" value="GLYCOSYL HYDROLASE"/>
    <property type="match status" value="1"/>
</dbReference>
<evidence type="ECO:0000256" key="5">
    <source>
        <dbReference type="ARBA" id="ARBA00023295"/>
    </source>
</evidence>
<evidence type="ECO:0000256" key="6">
    <source>
        <dbReference type="ARBA" id="ARBA00056775"/>
    </source>
</evidence>